<sequence>MNTIVVYASMTVTTELMARTIADELAKAGDRVVMKDAMEAYADELIS</sequence>
<name>A0ABZ2C803_9BACI</name>
<protein>
    <recommendedName>
        <fullName evidence="1">Flavodoxin-like domain-containing protein</fullName>
    </recommendedName>
</protein>
<reference evidence="2 3" key="1">
    <citation type="submission" date="2023-10" db="EMBL/GenBank/DDBJ databases">
        <title>Niallia locisalis sp.nov. isolated from a salt pond sample.</title>
        <authorList>
            <person name="Li X.-J."/>
            <person name="Dong L."/>
        </authorList>
    </citation>
    <scope>NUCLEOTIDE SEQUENCE [LARGE SCALE GENOMIC DNA]</scope>
    <source>
        <strain evidence="2 3">DSM 29761</strain>
    </source>
</reference>
<evidence type="ECO:0000259" key="1">
    <source>
        <dbReference type="PROSITE" id="PS50902"/>
    </source>
</evidence>
<dbReference type="Proteomes" id="UP001357223">
    <property type="component" value="Chromosome"/>
</dbReference>
<gene>
    <name evidence="2" type="ORF">R4Z09_21035</name>
</gene>
<feature type="domain" description="Flavodoxin-like" evidence="1">
    <location>
        <begin position="3"/>
        <end position="47"/>
    </location>
</feature>
<dbReference type="EMBL" id="CP137640">
    <property type="protein sequence ID" value="WVX79751.1"/>
    <property type="molecule type" value="Genomic_DNA"/>
</dbReference>
<dbReference type="PROSITE" id="PS50902">
    <property type="entry name" value="FLAVODOXIN_LIKE"/>
    <property type="match status" value="1"/>
</dbReference>
<dbReference type="Gene3D" id="3.40.50.360">
    <property type="match status" value="1"/>
</dbReference>
<keyword evidence="3" id="KW-1185">Reference proteome</keyword>
<dbReference type="InterPro" id="IPR008254">
    <property type="entry name" value="Flavodoxin/NO_synth"/>
</dbReference>
<dbReference type="SUPFAM" id="SSF52218">
    <property type="entry name" value="Flavoproteins"/>
    <property type="match status" value="1"/>
</dbReference>
<proteinExistence type="predicted"/>
<accession>A0ABZ2C803</accession>
<dbReference type="Pfam" id="PF00258">
    <property type="entry name" value="Flavodoxin_1"/>
    <property type="match status" value="1"/>
</dbReference>
<evidence type="ECO:0000313" key="3">
    <source>
        <dbReference type="Proteomes" id="UP001357223"/>
    </source>
</evidence>
<organism evidence="2 3">
    <name type="scientific">Niallia oryzisoli</name>
    <dbReference type="NCBI Taxonomy" id="1737571"/>
    <lineage>
        <taxon>Bacteria</taxon>
        <taxon>Bacillati</taxon>
        <taxon>Bacillota</taxon>
        <taxon>Bacilli</taxon>
        <taxon>Bacillales</taxon>
        <taxon>Bacillaceae</taxon>
        <taxon>Niallia</taxon>
    </lineage>
</organism>
<dbReference type="InterPro" id="IPR029039">
    <property type="entry name" value="Flavoprotein-like_sf"/>
</dbReference>
<evidence type="ECO:0000313" key="2">
    <source>
        <dbReference type="EMBL" id="WVX79751.1"/>
    </source>
</evidence>